<evidence type="ECO:0000256" key="2">
    <source>
        <dbReference type="SAM" id="MobiDB-lite"/>
    </source>
</evidence>
<dbReference type="EMBL" id="BK059095">
    <property type="protein sequence ID" value="DAE29560.1"/>
    <property type="molecule type" value="Genomic_DNA"/>
</dbReference>
<feature type="coiled-coil region" evidence="1">
    <location>
        <begin position="114"/>
        <end position="148"/>
    </location>
</feature>
<sequence length="196" mass="22375">MIEDNDTGKRYTRAEAEEKFGWENVLDVLCGCSNTLTLVITKAKLLENSLVTIGSNEKAVALQNSISDYFGKIAEDYKTLHSNKNFMKNQDTQTPETTAKSPVTETPETNTNSVEVLQNEVKNLQNQIEELKKNHQEEINKIRDEEKAKFDSLLVEETNKIRTEEKENLAKIVAEQNNTTGEVNSVEDFRKKYLQK</sequence>
<organism evidence="3">
    <name type="scientific">virus sp. ctkyY8</name>
    <dbReference type="NCBI Taxonomy" id="2827995"/>
    <lineage>
        <taxon>Viruses</taxon>
    </lineage>
</organism>
<keyword evidence="3" id="KW-0808">Transferase</keyword>
<keyword evidence="3" id="KW-0418">Kinase</keyword>
<evidence type="ECO:0000256" key="1">
    <source>
        <dbReference type="SAM" id="Coils"/>
    </source>
</evidence>
<protein>
    <submittedName>
        <fullName evidence="3">SH3 domain-containing kinase-binding protein 1 Protein, Adaptor Protein, Coiled-Coil</fullName>
    </submittedName>
</protein>
<proteinExistence type="predicted"/>
<name>A0A8S5RDU3_9VIRU</name>
<accession>A0A8S5RDU3</accession>
<keyword evidence="1" id="KW-0175">Coiled coil</keyword>
<feature type="region of interest" description="Disordered" evidence="2">
    <location>
        <begin position="87"/>
        <end position="111"/>
    </location>
</feature>
<reference evidence="3" key="1">
    <citation type="journal article" date="2021" name="Proc. Natl. Acad. Sci. U.S.A.">
        <title>A Catalog of Tens of Thousands of Viruses from Human Metagenomes Reveals Hidden Associations with Chronic Diseases.</title>
        <authorList>
            <person name="Tisza M.J."/>
            <person name="Buck C.B."/>
        </authorList>
    </citation>
    <scope>NUCLEOTIDE SEQUENCE</scope>
    <source>
        <strain evidence="3">CtkyY8</strain>
    </source>
</reference>
<evidence type="ECO:0000313" key="3">
    <source>
        <dbReference type="EMBL" id="DAE29560.1"/>
    </source>
</evidence>
<dbReference type="GO" id="GO:0016301">
    <property type="term" value="F:kinase activity"/>
    <property type="evidence" value="ECO:0007669"/>
    <property type="project" value="UniProtKB-KW"/>
</dbReference>